<dbReference type="Proteomes" id="UP000256964">
    <property type="component" value="Unassembled WGS sequence"/>
</dbReference>
<feature type="compositionally biased region" description="Polar residues" evidence="1">
    <location>
        <begin position="151"/>
        <end position="163"/>
    </location>
</feature>
<dbReference type="AlphaFoldDB" id="A0A371CU11"/>
<keyword evidence="3" id="KW-1185">Reference proteome</keyword>
<name>A0A371CU11_9APHY</name>
<protein>
    <submittedName>
        <fullName evidence="2">Uncharacterized protein</fullName>
    </submittedName>
</protein>
<evidence type="ECO:0000313" key="3">
    <source>
        <dbReference type="Proteomes" id="UP000256964"/>
    </source>
</evidence>
<feature type="region of interest" description="Disordered" evidence="1">
    <location>
        <begin position="150"/>
        <end position="178"/>
    </location>
</feature>
<sequence length="178" mass="19213">MDYEPPCGPGVGTVHGHDVGEGREGQCRRRLMMRCGGAQCADVKDHDPGTAAVGATGSTPSRNHRSTGQGCVLAVAGTRTQKLDMGSSGIQHCPHTFMQRPSASCVLRQVPAEFKRLETGVLARQTSHRISRILMRATLRLRSAICKRAASTATKTRPDSSGHSPAVSPFQRSRRRLR</sequence>
<organism evidence="2 3">
    <name type="scientific">Lentinus brumalis</name>
    <dbReference type="NCBI Taxonomy" id="2498619"/>
    <lineage>
        <taxon>Eukaryota</taxon>
        <taxon>Fungi</taxon>
        <taxon>Dikarya</taxon>
        <taxon>Basidiomycota</taxon>
        <taxon>Agaricomycotina</taxon>
        <taxon>Agaricomycetes</taxon>
        <taxon>Polyporales</taxon>
        <taxon>Polyporaceae</taxon>
        <taxon>Lentinus</taxon>
    </lineage>
</organism>
<evidence type="ECO:0000313" key="2">
    <source>
        <dbReference type="EMBL" id="RDX43757.1"/>
    </source>
</evidence>
<evidence type="ECO:0000256" key="1">
    <source>
        <dbReference type="SAM" id="MobiDB-lite"/>
    </source>
</evidence>
<gene>
    <name evidence="2" type="ORF">OH76DRAFT_1184142</name>
</gene>
<proteinExistence type="predicted"/>
<feature type="region of interest" description="Disordered" evidence="1">
    <location>
        <begin position="46"/>
        <end position="67"/>
    </location>
</feature>
<dbReference type="EMBL" id="KZ857460">
    <property type="protein sequence ID" value="RDX43757.1"/>
    <property type="molecule type" value="Genomic_DNA"/>
</dbReference>
<accession>A0A371CU11</accession>
<reference evidence="2 3" key="1">
    <citation type="journal article" date="2018" name="Biotechnol. Biofuels">
        <title>Integrative visual omics of the white-rot fungus Polyporus brumalis exposes the biotechnological potential of its oxidative enzymes for delignifying raw plant biomass.</title>
        <authorList>
            <person name="Miyauchi S."/>
            <person name="Rancon A."/>
            <person name="Drula E."/>
            <person name="Hage H."/>
            <person name="Chaduli D."/>
            <person name="Favel A."/>
            <person name="Grisel S."/>
            <person name="Henrissat B."/>
            <person name="Herpoel-Gimbert I."/>
            <person name="Ruiz-Duenas F.J."/>
            <person name="Chevret D."/>
            <person name="Hainaut M."/>
            <person name="Lin J."/>
            <person name="Wang M."/>
            <person name="Pangilinan J."/>
            <person name="Lipzen A."/>
            <person name="Lesage-Meessen L."/>
            <person name="Navarro D."/>
            <person name="Riley R."/>
            <person name="Grigoriev I.V."/>
            <person name="Zhou S."/>
            <person name="Raouche S."/>
            <person name="Rosso M.N."/>
        </authorList>
    </citation>
    <scope>NUCLEOTIDE SEQUENCE [LARGE SCALE GENOMIC DNA]</scope>
    <source>
        <strain evidence="2 3">BRFM 1820</strain>
    </source>
</reference>
<feature type="compositionally biased region" description="Polar residues" evidence="1">
    <location>
        <begin position="56"/>
        <end position="67"/>
    </location>
</feature>